<dbReference type="Proteomes" id="UP000188388">
    <property type="component" value="Unassembled WGS sequence"/>
</dbReference>
<dbReference type="EMBL" id="FTPD01000013">
    <property type="protein sequence ID" value="SIT55093.1"/>
    <property type="molecule type" value="Genomic_DNA"/>
</dbReference>
<evidence type="ECO:0000313" key="1">
    <source>
        <dbReference type="EMBL" id="SIT55093.1"/>
    </source>
</evidence>
<gene>
    <name evidence="1" type="ORF">BQ8794_200097</name>
</gene>
<dbReference type="STRING" id="1631249.BQ8794_200097"/>
<dbReference type="AlphaFoldDB" id="A0A1R3V5A7"/>
<accession>A0A1R3V5A7</accession>
<evidence type="ECO:0000313" key="2">
    <source>
        <dbReference type="Proteomes" id="UP000188388"/>
    </source>
</evidence>
<protein>
    <submittedName>
        <fullName evidence="1">Uncharacterized protein</fullName>
    </submittedName>
</protein>
<keyword evidence="2" id="KW-1185">Reference proteome</keyword>
<sequence length="55" mass="6247">MLPSPEVAAAISMEAVWVRQSGMYHGTKGRNWPLTFQLLEALPLLQVRDREAFPH</sequence>
<organism evidence="1 2">
    <name type="scientific">Mesorhizobium prunaredense</name>
    <dbReference type="NCBI Taxonomy" id="1631249"/>
    <lineage>
        <taxon>Bacteria</taxon>
        <taxon>Pseudomonadati</taxon>
        <taxon>Pseudomonadota</taxon>
        <taxon>Alphaproteobacteria</taxon>
        <taxon>Hyphomicrobiales</taxon>
        <taxon>Phyllobacteriaceae</taxon>
        <taxon>Mesorhizobium</taxon>
    </lineage>
</organism>
<reference evidence="2" key="1">
    <citation type="submission" date="2017-01" db="EMBL/GenBank/DDBJ databases">
        <authorList>
            <person name="Brunel B."/>
        </authorList>
    </citation>
    <scope>NUCLEOTIDE SEQUENCE [LARGE SCALE GENOMIC DNA]</scope>
</reference>
<proteinExistence type="predicted"/>
<name>A0A1R3V5A7_9HYPH</name>